<dbReference type="InParanoid" id="A0A1J7IG78"/>
<protein>
    <recommendedName>
        <fullName evidence="1">C2H2-type domain-containing protein</fullName>
    </recommendedName>
</protein>
<gene>
    <name evidence="2" type="ORF">CONLIGDRAFT_706679</name>
</gene>
<proteinExistence type="predicted"/>
<dbReference type="OrthoDB" id="4161238at2759"/>
<feature type="domain" description="C2H2-type" evidence="1">
    <location>
        <begin position="103"/>
        <end position="127"/>
    </location>
</feature>
<feature type="domain" description="C2H2-type" evidence="1">
    <location>
        <begin position="142"/>
        <end position="169"/>
    </location>
</feature>
<name>A0A1J7IG78_9PEZI</name>
<keyword evidence="3" id="KW-1185">Reference proteome</keyword>
<dbReference type="EMBL" id="KV875100">
    <property type="protein sequence ID" value="OIW26413.1"/>
    <property type="molecule type" value="Genomic_DNA"/>
</dbReference>
<evidence type="ECO:0000313" key="2">
    <source>
        <dbReference type="EMBL" id="OIW26413.1"/>
    </source>
</evidence>
<evidence type="ECO:0000313" key="3">
    <source>
        <dbReference type="Proteomes" id="UP000182658"/>
    </source>
</evidence>
<organism evidence="2 3">
    <name type="scientific">Coniochaeta ligniaria NRRL 30616</name>
    <dbReference type="NCBI Taxonomy" id="1408157"/>
    <lineage>
        <taxon>Eukaryota</taxon>
        <taxon>Fungi</taxon>
        <taxon>Dikarya</taxon>
        <taxon>Ascomycota</taxon>
        <taxon>Pezizomycotina</taxon>
        <taxon>Sordariomycetes</taxon>
        <taxon>Sordariomycetidae</taxon>
        <taxon>Coniochaetales</taxon>
        <taxon>Coniochaetaceae</taxon>
        <taxon>Coniochaeta</taxon>
    </lineage>
</organism>
<dbReference type="InterPro" id="IPR013087">
    <property type="entry name" value="Znf_C2H2_type"/>
</dbReference>
<evidence type="ECO:0000259" key="1">
    <source>
        <dbReference type="SMART" id="SM00355"/>
    </source>
</evidence>
<dbReference type="Proteomes" id="UP000182658">
    <property type="component" value="Unassembled WGS sequence"/>
</dbReference>
<feature type="domain" description="C2H2-type" evidence="1">
    <location>
        <begin position="260"/>
        <end position="284"/>
    </location>
</feature>
<accession>A0A1J7IG78</accession>
<feature type="domain" description="C2H2-type" evidence="1">
    <location>
        <begin position="181"/>
        <end position="205"/>
    </location>
</feature>
<sequence length="414" mass="45754">MEKIGCRPLIYIGSGTISAVDLMSRFQRYAFNAVVSLPGLQNHTQGTSSITPLPTAGQVLLTRALFVLAEAALTFAFWAIRWNKRKLAFLKVLSDGSPLPGTWQCVLCLAYFDLWPSFASHFQSKGHLEKFAANPDTKLPPIFCTVCHVPFGSALGLVQHLEGGYGSLHADNLAKTRPTSFPCDVYKKEYTVNRSLERHLLTQTHRDNAKLVAEGVAALAAKNHRAALAEAKVRQKARLNKPIKVIGKAYKDSVRTSGKYRCDDCVSSHDSPSALRIHKPSKMHEDKVAFRVAQRAGERLPGKHQCLASARSFDDWDKYAAHFTSKEHLRISPLCPDVPNPAHFCDTCKRPTSSRRCVAGGRTNLPYDDLCSHNPPSSTLLPPNLGTMPFRQRVARRLGDAVSSDSEPAPAFRR</sequence>
<dbReference type="SMART" id="SM00355">
    <property type="entry name" value="ZnF_C2H2"/>
    <property type="match status" value="4"/>
</dbReference>
<dbReference type="AlphaFoldDB" id="A0A1J7IG78"/>
<reference evidence="2 3" key="1">
    <citation type="submission" date="2016-10" db="EMBL/GenBank/DDBJ databases">
        <title>Draft genome sequence of Coniochaeta ligniaria NRRL30616, a lignocellulolytic fungus for bioabatement of inhibitors in plant biomass hydrolysates.</title>
        <authorList>
            <consortium name="DOE Joint Genome Institute"/>
            <person name="Jimenez D.J."/>
            <person name="Hector R.E."/>
            <person name="Riley R."/>
            <person name="Sun H."/>
            <person name="Grigoriev I.V."/>
            <person name="Van Elsas J.D."/>
            <person name="Nichols N.N."/>
        </authorList>
    </citation>
    <scope>NUCLEOTIDE SEQUENCE [LARGE SCALE GENOMIC DNA]</scope>
    <source>
        <strain evidence="2 3">NRRL 30616</strain>
    </source>
</reference>